<dbReference type="InterPro" id="IPR003008">
    <property type="entry name" value="Tubulin_FtsZ_GTPase"/>
</dbReference>
<evidence type="ECO:0000256" key="1">
    <source>
        <dbReference type="ARBA" id="ARBA00022741"/>
    </source>
</evidence>
<evidence type="ECO:0000259" key="3">
    <source>
        <dbReference type="Pfam" id="PF00091"/>
    </source>
</evidence>
<proteinExistence type="predicted"/>
<dbReference type="GO" id="GO:0003924">
    <property type="term" value="F:GTPase activity"/>
    <property type="evidence" value="ECO:0007669"/>
    <property type="project" value="InterPro"/>
</dbReference>
<dbReference type="GO" id="GO:0005525">
    <property type="term" value="F:GTP binding"/>
    <property type="evidence" value="ECO:0007669"/>
    <property type="project" value="UniProtKB-KW"/>
</dbReference>
<dbReference type="Pfam" id="PF00091">
    <property type="entry name" value="Tubulin"/>
    <property type="match status" value="1"/>
</dbReference>
<evidence type="ECO:0000313" key="5">
    <source>
        <dbReference type="Proteomes" id="UP000489600"/>
    </source>
</evidence>
<dbReference type="InterPro" id="IPR045061">
    <property type="entry name" value="FtsZ/CetZ"/>
</dbReference>
<feature type="domain" description="Tubulin/FtsZ GTPase" evidence="3">
    <location>
        <begin position="1"/>
        <end position="59"/>
    </location>
</feature>
<dbReference type="EMBL" id="CABITT030000004">
    <property type="protein sequence ID" value="VVB02339.1"/>
    <property type="molecule type" value="Genomic_DNA"/>
</dbReference>
<evidence type="ECO:0000313" key="4">
    <source>
        <dbReference type="EMBL" id="VVB02339.1"/>
    </source>
</evidence>
<sequence length="60" mass="6353">MTTELGGGTGTGAAPIVVEFAKDLNVFTIGVVSMPFPMEGVQIHSQAVKSFQNLKLHVDH</sequence>
<dbReference type="InterPro" id="IPR036525">
    <property type="entry name" value="Tubulin/FtsZ_GTPase_sf"/>
</dbReference>
<dbReference type="Proteomes" id="UP000489600">
    <property type="component" value="Unassembled WGS sequence"/>
</dbReference>
<gene>
    <name evidence="4" type="ORF">ANE_LOCUS12783</name>
</gene>
<name>A0A565BMB6_9BRAS</name>
<keyword evidence="2" id="KW-0342">GTP-binding</keyword>
<reference evidence="4" key="1">
    <citation type="submission" date="2019-07" db="EMBL/GenBank/DDBJ databases">
        <authorList>
            <person name="Dittberner H."/>
        </authorList>
    </citation>
    <scope>NUCLEOTIDE SEQUENCE [LARGE SCALE GENOMIC DNA]</scope>
</reference>
<keyword evidence="5" id="KW-1185">Reference proteome</keyword>
<dbReference type="PANTHER" id="PTHR30314:SF3">
    <property type="entry name" value="MITOCHONDRIAL DIVISION PROTEIN FSZA"/>
    <property type="match status" value="1"/>
</dbReference>
<protein>
    <recommendedName>
        <fullName evidence="3">Tubulin/FtsZ GTPase domain-containing protein</fullName>
    </recommendedName>
</protein>
<comment type="caution">
    <text evidence="4">The sequence shown here is derived from an EMBL/GenBank/DDBJ whole genome shotgun (WGS) entry which is preliminary data.</text>
</comment>
<dbReference type="GO" id="GO:0005737">
    <property type="term" value="C:cytoplasm"/>
    <property type="evidence" value="ECO:0007669"/>
    <property type="project" value="TreeGrafter"/>
</dbReference>
<evidence type="ECO:0000256" key="2">
    <source>
        <dbReference type="ARBA" id="ARBA00023134"/>
    </source>
</evidence>
<organism evidence="4 5">
    <name type="scientific">Arabis nemorensis</name>
    <dbReference type="NCBI Taxonomy" id="586526"/>
    <lineage>
        <taxon>Eukaryota</taxon>
        <taxon>Viridiplantae</taxon>
        <taxon>Streptophyta</taxon>
        <taxon>Embryophyta</taxon>
        <taxon>Tracheophyta</taxon>
        <taxon>Spermatophyta</taxon>
        <taxon>Magnoliopsida</taxon>
        <taxon>eudicotyledons</taxon>
        <taxon>Gunneridae</taxon>
        <taxon>Pentapetalae</taxon>
        <taxon>rosids</taxon>
        <taxon>malvids</taxon>
        <taxon>Brassicales</taxon>
        <taxon>Brassicaceae</taxon>
        <taxon>Arabideae</taxon>
        <taxon>Arabis</taxon>
    </lineage>
</organism>
<accession>A0A565BMB6</accession>
<keyword evidence="1" id="KW-0547">Nucleotide-binding</keyword>
<dbReference type="PANTHER" id="PTHR30314">
    <property type="entry name" value="CELL DIVISION PROTEIN FTSZ-RELATED"/>
    <property type="match status" value="1"/>
</dbReference>
<dbReference type="SUPFAM" id="SSF52490">
    <property type="entry name" value="Tubulin nucleotide-binding domain-like"/>
    <property type="match status" value="1"/>
</dbReference>
<dbReference type="AlphaFoldDB" id="A0A565BMB6"/>
<dbReference type="Gene3D" id="3.40.50.1440">
    <property type="entry name" value="Tubulin/FtsZ, GTPase domain"/>
    <property type="match status" value="1"/>
</dbReference>
<dbReference type="GO" id="GO:0051301">
    <property type="term" value="P:cell division"/>
    <property type="evidence" value="ECO:0007669"/>
    <property type="project" value="TreeGrafter"/>
</dbReference>
<dbReference type="GO" id="GO:0032153">
    <property type="term" value="C:cell division site"/>
    <property type="evidence" value="ECO:0007669"/>
    <property type="project" value="TreeGrafter"/>
</dbReference>